<proteinExistence type="predicted"/>
<sequence length="50" mass="5843">DFALDRCFLDAFDRGDATLVDRLLVELSERFAGFVSRVLRRDICEDDFSR</sequence>
<name>A0A8S2YSP5_9BILA</name>
<feature type="non-terminal residue" evidence="1">
    <location>
        <position position="1"/>
    </location>
</feature>
<evidence type="ECO:0000313" key="3">
    <source>
        <dbReference type="EMBL" id="CAF4980855.1"/>
    </source>
</evidence>
<dbReference type="EMBL" id="CAJOBJ010200177">
    <property type="protein sequence ID" value="CAF4980855.1"/>
    <property type="molecule type" value="Genomic_DNA"/>
</dbReference>
<organism evidence="1 4">
    <name type="scientific">Rotaria magnacalcarata</name>
    <dbReference type="NCBI Taxonomy" id="392030"/>
    <lineage>
        <taxon>Eukaryota</taxon>
        <taxon>Metazoa</taxon>
        <taxon>Spiralia</taxon>
        <taxon>Gnathifera</taxon>
        <taxon>Rotifera</taxon>
        <taxon>Eurotatoria</taxon>
        <taxon>Bdelloidea</taxon>
        <taxon>Philodinida</taxon>
        <taxon>Philodinidae</taxon>
        <taxon>Rotaria</taxon>
    </lineage>
</organism>
<dbReference type="AlphaFoldDB" id="A0A8S2YSP5"/>
<protein>
    <submittedName>
        <fullName evidence="1">Uncharacterized protein</fullName>
    </submittedName>
</protein>
<evidence type="ECO:0000313" key="2">
    <source>
        <dbReference type="EMBL" id="CAF4592330.1"/>
    </source>
</evidence>
<dbReference type="Proteomes" id="UP000681720">
    <property type="component" value="Unassembled WGS sequence"/>
</dbReference>
<dbReference type="EMBL" id="CAJOBJ010102055">
    <property type="protein sequence ID" value="CAF4592330.1"/>
    <property type="molecule type" value="Genomic_DNA"/>
</dbReference>
<comment type="caution">
    <text evidence="1">The sequence shown here is derived from an EMBL/GenBank/DDBJ whole genome shotgun (WGS) entry which is preliminary data.</text>
</comment>
<accession>A0A8S2YSP5</accession>
<evidence type="ECO:0000313" key="1">
    <source>
        <dbReference type="EMBL" id="CAF4575001.1"/>
    </source>
</evidence>
<gene>
    <name evidence="1" type="ORF">BYL167_LOCUS39075</name>
    <name evidence="2" type="ORF">GIL414_LOCUS38552</name>
    <name evidence="3" type="ORF">GIL414_LOCUS56022</name>
</gene>
<reference evidence="1" key="1">
    <citation type="submission" date="2021-02" db="EMBL/GenBank/DDBJ databases">
        <authorList>
            <person name="Nowell W R."/>
        </authorList>
    </citation>
    <scope>NUCLEOTIDE SEQUENCE</scope>
</reference>
<dbReference type="Proteomes" id="UP000681967">
    <property type="component" value="Unassembled WGS sequence"/>
</dbReference>
<evidence type="ECO:0000313" key="4">
    <source>
        <dbReference type="Proteomes" id="UP000681967"/>
    </source>
</evidence>
<dbReference type="EMBL" id="CAJOBH010093103">
    <property type="protein sequence ID" value="CAF4575001.1"/>
    <property type="molecule type" value="Genomic_DNA"/>
</dbReference>